<dbReference type="AlphaFoldDB" id="A0A0K2T3X2"/>
<dbReference type="FunFam" id="1.20.1310.10:FF:000002">
    <property type="entry name" value="cullin-3 isoform X1"/>
    <property type="match status" value="1"/>
</dbReference>
<evidence type="ECO:0000259" key="10">
    <source>
        <dbReference type="PROSITE" id="PS50069"/>
    </source>
</evidence>
<keyword evidence="4" id="KW-1017">Isopeptide bond</keyword>
<dbReference type="InterPro" id="IPR001373">
    <property type="entry name" value="Cullin_N"/>
</dbReference>
<dbReference type="InterPro" id="IPR045093">
    <property type="entry name" value="Cullin"/>
</dbReference>
<dbReference type="InterPro" id="IPR016159">
    <property type="entry name" value="Cullin_repeat-like_dom_sf"/>
</dbReference>
<evidence type="ECO:0000256" key="9">
    <source>
        <dbReference type="SAM" id="MobiDB-lite"/>
    </source>
</evidence>
<evidence type="ECO:0000256" key="6">
    <source>
        <dbReference type="ARBA" id="ARBA00023242"/>
    </source>
</evidence>
<sequence>MMKSMGPKKEGKMRIRAFPLTMDEKFVETIWNLLKEAIQEIQRKNNSGLSFEELYRNAYTMVLHKHGEKLYNGLRDVVTQHLESKVRVDVLGSLNNNFLQTLNAAWNDHQTSMVMIRDILMYMDRVYVQQNNCENVYNLGLSLFRDRVVRYGCIGNHLRVTLLNMIMMERRGEVIDRLAIKNACQMLMMLGIDTRHVYEEDFESHFLSQSAEFYRIESHKFLAENSASVYIRKVEARINEEAERAKHYLDESTEKRIVKVVEEELIERHMKTIVEMDNSGVVHMLTNQKTDDLACMYDLFDRVSSGHRAMAECVSQHLRMQGKALVQEDGSGGSGGSNVNAITYVQNLLDLKDRYDHFLSESFRNDKFFKQFISSAFEHFLNLNKRSPEYLSLFIDDKLKKGVRGLSDAEVESVLDKAMILFRFLQEKDAFEEYYKRHLARRLLNQKSASDDSEKMMISKLKSECGCQFTSKLEGMFKDMTLSNTVNDEFRQYLSKTERSLGGLDITVRVLTTGYWPGQNAPPAINLSVVPAQAFDVFRHFYLAKHSGRVLTLQPSTGTADLNALFFGTKSSTTKDSKDEASSSLCEGPATSTSSTKSQIKKHIICVNTYQMCILLLFNLRDRLTFDEIKEETSIPEKELTRALQPLAIGKASQRILVKSPKTKEIEGSHFFSVNDAFTSQFHRVKIQQASARQGESEPERNETKRKVDEDRKHEIEACIVRIMKSRKTLNHNQLVSEVVEQLNKRFQPSPVVIKKRIEGLIEREYICRQESDRKTYVYLA</sequence>
<dbReference type="GO" id="GO:0010468">
    <property type="term" value="P:regulation of gene expression"/>
    <property type="evidence" value="ECO:0007669"/>
    <property type="project" value="UniProtKB-ARBA"/>
</dbReference>
<dbReference type="GO" id="GO:0080090">
    <property type="term" value="P:regulation of primary metabolic process"/>
    <property type="evidence" value="ECO:0007669"/>
    <property type="project" value="UniProtKB-ARBA"/>
</dbReference>
<dbReference type="GeneID" id="121119527"/>
<evidence type="ECO:0000256" key="2">
    <source>
        <dbReference type="ARBA" id="ARBA00004906"/>
    </source>
</evidence>
<dbReference type="GO" id="GO:0031461">
    <property type="term" value="C:cullin-RING ubiquitin ligase complex"/>
    <property type="evidence" value="ECO:0007669"/>
    <property type="project" value="InterPro"/>
</dbReference>
<dbReference type="GO" id="GO:0006950">
    <property type="term" value="P:response to stress"/>
    <property type="evidence" value="ECO:0007669"/>
    <property type="project" value="UniProtKB-ARBA"/>
</dbReference>
<protein>
    <submittedName>
        <fullName evidence="11">Cullinlike [Tribolium castaneum]</fullName>
    </submittedName>
</protein>
<dbReference type="InterPro" id="IPR036388">
    <property type="entry name" value="WH-like_DNA-bd_sf"/>
</dbReference>
<reference evidence="11" key="1">
    <citation type="submission" date="2014-05" db="EMBL/GenBank/DDBJ databases">
        <authorList>
            <person name="Chronopoulou M."/>
        </authorList>
    </citation>
    <scope>NUCLEOTIDE SEQUENCE</scope>
    <source>
        <tissue evidence="11">Whole organism</tissue>
    </source>
</reference>
<dbReference type="GO" id="GO:0005737">
    <property type="term" value="C:cytoplasm"/>
    <property type="evidence" value="ECO:0007669"/>
    <property type="project" value="UniProtKB-ARBA"/>
</dbReference>
<dbReference type="PROSITE" id="PS50069">
    <property type="entry name" value="CULLIN_2"/>
    <property type="match status" value="1"/>
</dbReference>
<dbReference type="GO" id="GO:0005634">
    <property type="term" value="C:nucleus"/>
    <property type="evidence" value="ECO:0007669"/>
    <property type="project" value="UniProtKB-SubCell"/>
</dbReference>
<dbReference type="FunFam" id="1.10.10.10:FF:000091">
    <property type="entry name" value="Cullin 3"/>
    <property type="match status" value="1"/>
</dbReference>
<dbReference type="Gene3D" id="1.10.10.10">
    <property type="entry name" value="Winged helix-like DNA-binding domain superfamily/Winged helix DNA-binding domain"/>
    <property type="match status" value="1"/>
</dbReference>
<dbReference type="SUPFAM" id="SSF75632">
    <property type="entry name" value="Cullin homology domain"/>
    <property type="match status" value="1"/>
</dbReference>
<dbReference type="Gene3D" id="1.20.1310.10">
    <property type="entry name" value="Cullin Repeats"/>
    <property type="match status" value="4"/>
</dbReference>
<dbReference type="PROSITE" id="PS01256">
    <property type="entry name" value="CULLIN_1"/>
    <property type="match status" value="1"/>
</dbReference>
<organism evidence="11">
    <name type="scientific">Lepeophtheirus salmonis</name>
    <name type="common">Salmon louse</name>
    <name type="synonym">Caligus salmonis</name>
    <dbReference type="NCBI Taxonomy" id="72036"/>
    <lineage>
        <taxon>Eukaryota</taxon>
        <taxon>Metazoa</taxon>
        <taxon>Ecdysozoa</taxon>
        <taxon>Arthropoda</taxon>
        <taxon>Crustacea</taxon>
        <taxon>Multicrustacea</taxon>
        <taxon>Hexanauplia</taxon>
        <taxon>Copepoda</taxon>
        <taxon>Siphonostomatoida</taxon>
        <taxon>Caligidae</taxon>
        <taxon>Lepeophtheirus</taxon>
    </lineage>
</organism>
<comment type="subcellular location">
    <subcellularLocation>
        <location evidence="1">Nucleus</location>
    </subcellularLocation>
</comment>
<evidence type="ECO:0000256" key="5">
    <source>
        <dbReference type="ARBA" id="ARBA00022843"/>
    </source>
</evidence>
<name>A0A0K2T3X2_LEPSM</name>
<dbReference type="InterPro" id="IPR059120">
    <property type="entry name" value="Cullin-like_AB"/>
</dbReference>
<dbReference type="Pfam" id="PF10557">
    <property type="entry name" value="Cullin_Nedd8"/>
    <property type="match status" value="1"/>
</dbReference>
<keyword evidence="6" id="KW-0539">Nucleus</keyword>
<dbReference type="InterPro" id="IPR036317">
    <property type="entry name" value="Cullin_homology_sf"/>
</dbReference>
<dbReference type="OrthoDB" id="27073at2759"/>
<dbReference type="InterPro" id="IPR016157">
    <property type="entry name" value="Cullin_CS"/>
</dbReference>
<dbReference type="InterPro" id="IPR019559">
    <property type="entry name" value="Cullin_neddylation_domain"/>
</dbReference>
<dbReference type="InterPro" id="IPR036390">
    <property type="entry name" value="WH_DNA-bd_sf"/>
</dbReference>
<evidence type="ECO:0000313" key="11">
    <source>
        <dbReference type="EMBL" id="CDW20733.1"/>
    </source>
</evidence>
<dbReference type="Gene3D" id="3.30.230.130">
    <property type="entry name" value="Cullin, Chain C, Domain 2"/>
    <property type="match status" value="1"/>
</dbReference>
<proteinExistence type="inferred from homology"/>
<comment type="similarity">
    <text evidence="3 7 8">Belongs to the cullin family.</text>
</comment>
<dbReference type="GO" id="GO:0043161">
    <property type="term" value="P:proteasome-mediated ubiquitin-dependent protein catabolic process"/>
    <property type="evidence" value="ECO:0007669"/>
    <property type="project" value="UniProtKB-ARBA"/>
</dbReference>
<dbReference type="SMART" id="SM00884">
    <property type="entry name" value="Cullin_Nedd8"/>
    <property type="match status" value="1"/>
</dbReference>
<dbReference type="Pfam" id="PF00888">
    <property type="entry name" value="Cullin"/>
    <property type="match status" value="1"/>
</dbReference>
<dbReference type="GO" id="GO:0000209">
    <property type="term" value="P:protein polyubiquitination"/>
    <property type="evidence" value="ECO:0007669"/>
    <property type="project" value="UniProtKB-ARBA"/>
</dbReference>
<evidence type="ECO:0000256" key="8">
    <source>
        <dbReference type="RuleBase" id="RU003829"/>
    </source>
</evidence>
<dbReference type="RefSeq" id="XP_040570145.1">
    <property type="nucleotide sequence ID" value="XM_040714211.2"/>
</dbReference>
<feature type="domain" description="Cullin family profile" evidence="10">
    <location>
        <begin position="386"/>
        <end position="648"/>
    </location>
</feature>
<feature type="compositionally biased region" description="Basic and acidic residues" evidence="9">
    <location>
        <begin position="695"/>
        <end position="710"/>
    </location>
</feature>
<dbReference type="GO" id="GO:0006915">
    <property type="term" value="P:apoptotic process"/>
    <property type="evidence" value="ECO:0007669"/>
    <property type="project" value="UniProtKB-ARBA"/>
</dbReference>
<dbReference type="SMART" id="SM00182">
    <property type="entry name" value="CULLIN"/>
    <property type="match status" value="1"/>
</dbReference>
<feature type="region of interest" description="Disordered" evidence="9">
    <location>
        <begin position="689"/>
        <end position="710"/>
    </location>
</feature>
<dbReference type="GO" id="GO:0000278">
    <property type="term" value="P:mitotic cell cycle"/>
    <property type="evidence" value="ECO:0007669"/>
    <property type="project" value="UniProtKB-ARBA"/>
</dbReference>
<dbReference type="InterPro" id="IPR016158">
    <property type="entry name" value="Cullin_homology"/>
</dbReference>
<dbReference type="FunFam" id="3.30.230.130:FF:000002">
    <property type="entry name" value="cullin-3 isoform X1"/>
    <property type="match status" value="1"/>
</dbReference>
<dbReference type="SUPFAM" id="SSF74788">
    <property type="entry name" value="Cullin repeat-like"/>
    <property type="match status" value="1"/>
</dbReference>
<evidence type="ECO:0000256" key="3">
    <source>
        <dbReference type="ARBA" id="ARBA00006019"/>
    </source>
</evidence>
<keyword evidence="5" id="KW-0832">Ubl conjugation</keyword>
<dbReference type="FunFam" id="1.20.1310.10:FF:000001">
    <property type="entry name" value="Cullin 3"/>
    <property type="match status" value="1"/>
</dbReference>
<evidence type="ECO:0000256" key="4">
    <source>
        <dbReference type="ARBA" id="ARBA00022499"/>
    </source>
</evidence>
<dbReference type="PANTHER" id="PTHR11932">
    <property type="entry name" value="CULLIN"/>
    <property type="match status" value="1"/>
</dbReference>
<dbReference type="FunFam" id="1.20.1310.10:FF:000006">
    <property type="entry name" value="Cullin 3"/>
    <property type="match status" value="1"/>
</dbReference>
<dbReference type="KEGG" id="lsm:121119527"/>
<evidence type="ECO:0000256" key="1">
    <source>
        <dbReference type="ARBA" id="ARBA00004123"/>
    </source>
</evidence>
<comment type="pathway">
    <text evidence="2">Protein modification; protein ubiquitination.</text>
</comment>
<dbReference type="GO" id="GO:0031625">
    <property type="term" value="F:ubiquitin protein ligase binding"/>
    <property type="evidence" value="ECO:0007669"/>
    <property type="project" value="InterPro"/>
</dbReference>
<accession>A0A0K2T3X2</accession>
<dbReference type="EMBL" id="HACA01003372">
    <property type="protein sequence ID" value="CDW20733.1"/>
    <property type="molecule type" value="Transcribed_RNA"/>
</dbReference>
<dbReference type="SUPFAM" id="SSF46785">
    <property type="entry name" value="Winged helix' DNA-binding domain"/>
    <property type="match status" value="1"/>
</dbReference>
<evidence type="ECO:0000256" key="7">
    <source>
        <dbReference type="PROSITE-ProRule" id="PRU00330"/>
    </source>
</evidence>
<feature type="region of interest" description="Disordered" evidence="9">
    <location>
        <begin position="572"/>
        <end position="594"/>
    </location>
</feature>
<dbReference type="CTD" id="8452"/>
<dbReference type="GO" id="GO:0007165">
    <property type="term" value="P:signal transduction"/>
    <property type="evidence" value="ECO:0007669"/>
    <property type="project" value="UniProtKB-ARBA"/>
</dbReference>
<dbReference type="Pfam" id="PF26557">
    <property type="entry name" value="Cullin_AB"/>
    <property type="match status" value="1"/>
</dbReference>